<evidence type="ECO:0000313" key="10">
    <source>
        <dbReference type="Proteomes" id="UP001165267"/>
    </source>
</evidence>
<comment type="caution">
    <text evidence="9">The sequence shown here is derived from an EMBL/GenBank/DDBJ whole genome shotgun (WGS) entry which is preliminary data.</text>
</comment>
<feature type="transmembrane region" description="Helical" evidence="7">
    <location>
        <begin position="20"/>
        <end position="45"/>
    </location>
</feature>
<dbReference type="InterPro" id="IPR025713">
    <property type="entry name" value="MotB-like_N_dom"/>
</dbReference>
<keyword evidence="10" id="KW-1185">Reference proteome</keyword>
<evidence type="ECO:0000256" key="7">
    <source>
        <dbReference type="SAM" id="Phobius"/>
    </source>
</evidence>
<evidence type="ECO:0000256" key="3">
    <source>
        <dbReference type="ARBA" id="ARBA00022475"/>
    </source>
</evidence>
<name>A0ABT1XIY6_9BURK</name>
<comment type="subcellular location">
    <subcellularLocation>
        <location evidence="1">Cell membrane</location>
        <topology evidence="1">Single-pass membrane protein</topology>
    </subcellularLocation>
</comment>
<dbReference type="PROSITE" id="PS51123">
    <property type="entry name" value="OMPA_2"/>
    <property type="match status" value="1"/>
</dbReference>
<dbReference type="Gene3D" id="3.30.1330.60">
    <property type="entry name" value="OmpA-like domain"/>
    <property type="match status" value="1"/>
</dbReference>
<keyword evidence="7" id="KW-0812">Transmembrane</keyword>
<dbReference type="EMBL" id="JANKHG010000018">
    <property type="protein sequence ID" value="MCR2747245.1"/>
    <property type="molecule type" value="Genomic_DNA"/>
</dbReference>
<evidence type="ECO:0000256" key="2">
    <source>
        <dbReference type="ARBA" id="ARBA00008914"/>
    </source>
</evidence>
<evidence type="ECO:0000256" key="6">
    <source>
        <dbReference type="PROSITE-ProRule" id="PRU00473"/>
    </source>
</evidence>
<comment type="similarity">
    <text evidence="2">Belongs to the MotB family.</text>
</comment>
<accession>A0ABT1XIY6</accession>
<evidence type="ECO:0000256" key="5">
    <source>
        <dbReference type="ARBA" id="ARBA00023136"/>
    </source>
</evidence>
<feature type="domain" description="OmpA-like" evidence="8">
    <location>
        <begin position="95"/>
        <end position="227"/>
    </location>
</feature>
<organism evidence="9 10">
    <name type="scientific">Limnobacter parvus</name>
    <dbReference type="NCBI Taxonomy" id="2939690"/>
    <lineage>
        <taxon>Bacteria</taxon>
        <taxon>Pseudomonadati</taxon>
        <taxon>Pseudomonadota</taxon>
        <taxon>Betaproteobacteria</taxon>
        <taxon>Burkholderiales</taxon>
        <taxon>Burkholderiaceae</taxon>
        <taxon>Limnobacter</taxon>
    </lineage>
</organism>
<evidence type="ECO:0000313" key="9">
    <source>
        <dbReference type="EMBL" id="MCR2747245.1"/>
    </source>
</evidence>
<dbReference type="SUPFAM" id="SSF103088">
    <property type="entry name" value="OmpA-like"/>
    <property type="match status" value="1"/>
</dbReference>
<dbReference type="Pfam" id="PF13677">
    <property type="entry name" value="MotB_plug"/>
    <property type="match status" value="1"/>
</dbReference>
<evidence type="ECO:0000256" key="4">
    <source>
        <dbReference type="ARBA" id="ARBA00022989"/>
    </source>
</evidence>
<evidence type="ECO:0000259" key="8">
    <source>
        <dbReference type="PROSITE" id="PS51123"/>
    </source>
</evidence>
<keyword evidence="3" id="KW-1003">Cell membrane</keyword>
<dbReference type="InterPro" id="IPR006665">
    <property type="entry name" value="OmpA-like"/>
</dbReference>
<dbReference type="Proteomes" id="UP001165267">
    <property type="component" value="Unassembled WGS sequence"/>
</dbReference>
<keyword evidence="4 7" id="KW-1133">Transmembrane helix</keyword>
<protein>
    <recommendedName>
        <fullName evidence="8">OmpA-like domain-containing protein</fullName>
    </recommendedName>
</protein>
<sequence length="252" mass="28400">MSSGKYQPSSSLDDAEKPFWISYADLMTALMILFLVIMVTALSNISAKTQEVMKQSEKVETVIENQEVRQSEIESVCDFLAERTAESLRGVYVDCKLNRINFGEVGRFKTDEFKLGADGVEALEGMVPLILEAAETPLGKKWLKQILIEGFTDTDGSYLYNLNLSLKRSEWVMCTLLQNEHASNVNLTAEQRRQIKKLFLAGGVAFNNSRESKGASRRVELRLQFYGLDSEEGVNRTNEAKFDDIGPERCMI</sequence>
<keyword evidence="5 6" id="KW-0472">Membrane</keyword>
<evidence type="ECO:0000256" key="1">
    <source>
        <dbReference type="ARBA" id="ARBA00004162"/>
    </source>
</evidence>
<dbReference type="RefSeq" id="WP_257512468.1">
    <property type="nucleotide sequence ID" value="NZ_JANKHG010000018.1"/>
</dbReference>
<dbReference type="InterPro" id="IPR036737">
    <property type="entry name" value="OmpA-like_sf"/>
</dbReference>
<reference evidence="9" key="1">
    <citation type="submission" date="2022-07" db="EMBL/GenBank/DDBJ databases">
        <authorList>
            <person name="Xamxidin M."/>
        </authorList>
    </citation>
    <scope>NUCLEOTIDE SEQUENCE</scope>
    <source>
        <strain evidence="9">YS8-69</strain>
    </source>
</reference>
<proteinExistence type="inferred from homology"/>
<gene>
    <name evidence="9" type="ORF">NSP04_11350</name>
</gene>